<reference evidence="2" key="1">
    <citation type="journal article" date="2023" name="Plant J.">
        <title>The genome of the king protea, Protea cynaroides.</title>
        <authorList>
            <person name="Chang J."/>
            <person name="Duong T.A."/>
            <person name="Schoeman C."/>
            <person name="Ma X."/>
            <person name="Roodt D."/>
            <person name="Barker N."/>
            <person name="Li Z."/>
            <person name="Van de Peer Y."/>
            <person name="Mizrachi E."/>
        </authorList>
    </citation>
    <scope>NUCLEOTIDE SEQUENCE</scope>
    <source>
        <tissue evidence="2">Young leaves</tissue>
    </source>
</reference>
<dbReference type="Proteomes" id="UP001141806">
    <property type="component" value="Unassembled WGS sequence"/>
</dbReference>
<protein>
    <submittedName>
        <fullName evidence="2">Uncharacterized protein</fullName>
    </submittedName>
</protein>
<keyword evidence="1" id="KW-0732">Signal</keyword>
<keyword evidence="3" id="KW-1185">Reference proteome</keyword>
<accession>A0A9Q0QW40</accession>
<organism evidence="2 3">
    <name type="scientific">Protea cynaroides</name>
    <dbReference type="NCBI Taxonomy" id="273540"/>
    <lineage>
        <taxon>Eukaryota</taxon>
        <taxon>Viridiplantae</taxon>
        <taxon>Streptophyta</taxon>
        <taxon>Embryophyta</taxon>
        <taxon>Tracheophyta</taxon>
        <taxon>Spermatophyta</taxon>
        <taxon>Magnoliopsida</taxon>
        <taxon>Proteales</taxon>
        <taxon>Proteaceae</taxon>
        <taxon>Protea</taxon>
    </lineage>
</organism>
<evidence type="ECO:0000313" key="3">
    <source>
        <dbReference type="Proteomes" id="UP001141806"/>
    </source>
</evidence>
<dbReference type="EMBL" id="JAMYWD010000004">
    <property type="protein sequence ID" value="KAJ4973889.1"/>
    <property type="molecule type" value="Genomic_DNA"/>
</dbReference>
<sequence length="186" mass="20085">MRLRLALVAFGLLPRTSSEDRGKCLYEKGQGSQSKKQKLIELPPEILAVRNVVSIGGPQPKSSNVMPPTKSMGKTFIVSKDTTSERGGVGKVKKDFGPFLSDFNLTNADLVFVKPVATKALVLEARLPDDIKYVAFLSRGITQSLLSGDPQTLDMQAIPQIPEDSAIPYVLPPMSSSGIDVEGNLE</sequence>
<name>A0A9Q0QW40_9MAGN</name>
<feature type="chain" id="PRO_5040135195" evidence="1">
    <location>
        <begin position="19"/>
        <end position="186"/>
    </location>
</feature>
<gene>
    <name evidence="2" type="ORF">NE237_007063</name>
</gene>
<evidence type="ECO:0000313" key="2">
    <source>
        <dbReference type="EMBL" id="KAJ4973889.1"/>
    </source>
</evidence>
<feature type="signal peptide" evidence="1">
    <location>
        <begin position="1"/>
        <end position="18"/>
    </location>
</feature>
<evidence type="ECO:0000256" key="1">
    <source>
        <dbReference type="SAM" id="SignalP"/>
    </source>
</evidence>
<comment type="caution">
    <text evidence="2">The sequence shown here is derived from an EMBL/GenBank/DDBJ whole genome shotgun (WGS) entry which is preliminary data.</text>
</comment>
<proteinExistence type="predicted"/>
<dbReference type="AlphaFoldDB" id="A0A9Q0QW40"/>